<evidence type="ECO:0000313" key="2">
    <source>
        <dbReference type="EMBL" id="CAH1195030.1"/>
    </source>
</evidence>
<keyword evidence="1" id="KW-0472">Membrane</keyword>
<comment type="caution">
    <text evidence="2">The sequence shown here is derived from an EMBL/GenBank/DDBJ whole genome shotgun (WGS) entry which is preliminary data.</text>
</comment>
<evidence type="ECO:0000313" key="3">
    <source>
        <dbReference type="Proteomes" id="UP000838686"/>
    </source>
</evidence>
<accession>A0ABN8FYK2</accession>
<keyword evidence="1" id="KW-0812">Transmembrane</keyword>
<dbReference type="RefSeq" id="WP_236338873.1">
    <property type="nucleotide sequence ID" value="NZ_CAKMMF010000003.1"/>
</dbReference>
<evidence type="ECO:0000256" key="1">
    <source>
        <dbReference type="SAM" id="Phobius"/>
    </source>
</evidence>
<keyword evidence="1" id="KW-1133">Transmembrane helix</keyword>
<organism evidence="2 3">
    <name type="scientific">Paenibacillus plantiphilus</name>
    <dbReference type="NCBI Taxonomy" id="2905650"/>
    <lineage>
        <taxon>Bacteria</taxon>
        <taxon>Bacillati</taxon>
        <taxon>Bacillota</taxon>
        <taxon>Bacilli</taxon>
        <taxon>Bacillales</taxon>
        <taxon>Paenibacillaceae</taxon>
        <taxon>Paenibacillus</taxon>
    </lineage>
</organism>
<feature type="transmembrane region" description="Helical" evidence="1">
    <location>
        <begin position="48"/>
        <end position="64"/>
    </location>
</feature>
<gene>
    <name evidence="2" type="ORF">PAECIP111893_00599</name>
</gene>
<proteinExistence type="predicted"/>
<reference evidence="2" key="1">
    <citation type="submission" date="2022-01" db="EMBL/GenBank/DDBJ databases">
        <authorList>
            <person name="Criscuolo A."/>
        </authorList>
    </citation>
    <scope>NUCLEOTIDE SEQUENCE</scope>
    <source>
        <strain evidence="2">CIP111893</strain>
    </source>
</reference>
<feature type="transmembrane region" description="Helical" evidence="1">
    <location>
        <begin position="76"/>
        <end position="94"/>
    </location>
</feature>
<name>A0ABN8FYK2_9BACL</name>
<keyword evidence="3" id="KW-1185">Reference proteome</keyword>
<dbReference type="Proteomes" id="UP000838686">
    <property type="component" value="Unassembled WGS sequence"/>
</dbReference>
<sequence length="174" mass="20340">MSRSWERKVQKNQLELNKQRKKEGKKPISLTQSTAADSTAETFKGRSFIFPIFLILFIGFYVMVTLRSPVYEQTGAMFWVTIACYILLAVLFFFRKPYLTISKEYIRSRRFMGDKSLFKDAIKAIVVKKGYVIIEQKKGGNWMFSQATNRFPTDDMREPLRVFAANNSIPFMEK</sequence>
<evidence type="ECO:0008006" key="4">
    <source>
        <dbReference type="Google" id="ProtNLM"/>
    </source>
</evidence>
<protein>
    <recommendedName>
        <fullName evidence="4">Methyltransferase</fullName>
    </recommendedName>
</protein>
<dbReference type="EMBL" id="CAKMMF010000003">
    <property type="protein sequence ID" value="CAH1195030.1"/>
    <property type="molecule type" value="Genomic_DNA"/>
</dbReference>